<protein>
    <submittedName>
        <fullName evidence="1">Uncharacterized protein</fullName>
    </submittedName>
</protein>
<evidence type="ECO:0000313" key="2">
    <source>
        <dbReference type="Proteomes" id="UP000257004"/>
    </source>
</evidence>
<evidence type="ECO:0000313" key="1">
    <source>
        <dbReference type="EMBL" id="RED25179.1"/>
    </source>
</evidence>
<reference evidence="1 2" key="1">
    <citation type="submission" date="2018-07" db="EMBL/GenBank/DDBJ databases">
        <title>Genomic Encyclopedia of Archaeal and Bacterial Type Strains, Phase II (KMG-II): from individual species to whole genera.</title>
        <authorList>
            <person name="Goeker M."/>
        </authorList>
    </citation>
    <scope>NUCLEOTIDE SEQUENCE [LARGE SCALE GENOMIC DNA]</scope>
    <source>
        <strain evidence="1 2">DSM 25795</strain>
    </source>
</reference>
<gene>
    <name evidence="1" type="ORF">BD847_1924</name>
</gene>
<dbReference type="Proteomes" id="UP000257004">
    <property type="component" value="Unassembled WGS sequence"/>
</dbReference>
<dbReference type="EMBL" id="QRDQ01000008">
    <property type="protein sequence ID" value="RED25179.1"/>
    <property type="molecule type" value="Genomic_DNA"/>
</dbReference>
<sequence>MKKLKNLEGVEILTVEEKKSINGGGIGAFACYCPDTNILAAIIIGSDDCRAAIEENCNLPQ</sequence>
<organism evidence="1 2">
    <name type="scientific">Flavobacterium cutihirudinis</name>
    <dbReference type="NCBI Taxonomy" id="1265740"/>
    <lineage>
        <taxon>Bacteria</taxon>
        <taxon>Pseudomonadati</taxon>
        <taxon>Bacteroidota</taxon>
        <taxon>Flavobacteriia</taxon>
        <taxon>Flavobacteriales</taxon>
        <taxon>Flavobacteriaceae</taxon>
        <taxon>Flavobacterium</taxon>
    </lineage>
</organism>
<comment type="caution">
    <text evidence="1">The sequence shown here is derived from an EMBL/GenBank/DDBJ whole genome shotgun (WGS) entry which is preliminary data.</text>
</comment>
<dbReference type="AlphaFoldDB" id="A0A3D9FWL6"/>
<accession>A0A3D9FWL6</accession>
<dbReference type="OrthoDB" id="1372280at2"/>
<dbReference type="PROSITE" id="PS51257">
    <property type="entry name" value="PROKAR_LIPOPROTEIN"/>
    <property type="match status" value="1"/>
</dbReference>
<proteinExistence type="predicted"/>
<name>A0A3D9FWL6_9FLAO</name>
<dbReference type="RefSeq" id="WP_115888010.1">
    <property type="nucleotide sequence ID" value="NZ_QRDQ01000008.1"/>
</dbReference>
<keyword evidence="2" id="KW-1185">Reference proteome</keyword>